<dbReference type="InterPro" id="IPR050333">
    <property type="entry name" value="SLRP"/>
</dbReference>
<evidence type="ECO:0000256" key="4">
    <source>
        <dbReference type="SAM" id="SignalP"/>
    </source>
</evidence>
<reference evidence="5" key="1">
    <citation type="submission" date="2022-03" db="EMBL/GenBank/DDBJ databases">
        <authorList>
            <person name="Sayadi A."/>
        </authorList>
    </citation>
    <scope>NUCLEOTIDE SEQUENCE</scope>
</reference>
<sequence length="286" mass="32233">MKFSTLCTSVVAYVFFGSCNSLAQAPKCSLRNKSIVCSSIDDTYLLEEVSELNITNSYIPLIEPVFFERLPNLNKVVLRNVHLRGIMPDAFSNLTALKYLNLGNNNLDTFNISTDICLEVLDLSDNNLQNLSDSDIGCIKNLKVLDISNNNIKFLPSSLLEKLKTDIGFTLVSHGNPWNCNLKEWVTSLNQELTDLFCNRKPTGNCQTGIKRTTFALKEKSSDREEHCPIPTCFKQCLFWFFGAIWIGVIIGNVCKIKKLLCSNIRHEDKTTQYGNECYNTFGGII</sequence>
<protein>
    <submittedName>
        <fullName evidence="5">Uncharacterized protein</fullName>
    </submittedName>
</protein>
<dbReference type="SMART" id="SM00369">
    <property type="entry name" value="LRR_TYP"/>
    <property type="match status" value="4"/>
</dbReference>
<accession>A0A9P0KXJ5</accession>
<dbReference type="OrthoDB" id="676979at2759"/>
<comment type="caution">
    <text evidence="5">The sequence shown here is derived from an EMBL/GenBank/DDBJ whole genome shotgun (WGS) entry which is preliminary data.</text>
</comment>
<keyword evidence="3" id="KW-1133">Transmembrane helix</keyword>
<dbReference type="PROSITE" id="PS51450">
    <property type="entry name" value="LRR"/>
    <property type="match status" value="2"/>
</dbReference>
<keyword evidence="2" id="KW-0677">Repeat</keyword>
<dbReference type="Proteomes" id="UP001152888">
    <property type="component" value="Unassembled WGS sequence"/>
</dbReference>
<feature type="signal peptide" evidence="4">
    <location>
        <begin position="1"/>
        <end position="21"/>
    </location>
</feature>
<dbReference type="EMBL" id="CAKOFQ010006921">
    <property type="protein sequence ID" value="CAH1982377.1"/>
    <property type="molecule type" value="Genomic_DNA"/>
</dbReference>
<dbReference type="SUPFAM" id="SSF52058">
    <property type="entry name" value="L domain-like"/>
    <property type="match status" value="1"/>
</dbReference>
<evidence type="ECO:0000256" key="1">
    <source>
        <dbReference type="ARBA" id="ARBA00022614"/>
    </source>
</evidence>
<dbReference type="AlphaFoldDB" id="A0A9P0KXJ5"/>
<dbReference type="PROSITE" id="PS51257">
    <property type="entry name" value="PROKAR_LIPOPROTEIN"/>
    <property type="match status" value="1"/>
</dbReference>
<dbReference type="InterPro" id="IPR003591">
    <property type="entry name" value="Leu-rich_rpt_typical-subtyp"/>
</dbReference>
<dbReference type="Gene3D" id="3.80.10.10">
    <property type="entry name" value="Ribonuclease Inhibitor"/>
    <property type="match status" value="2"/>
</dbReference>
<dbReference type="InterPro" id="IPR001611">
    <property type="entry name" value="Leu-rich_rpt"/>
</dbReference>
<keyword evidence="3" id="KW-0472">Membrane</keyword>
<dbReference type="Pfam" id="PF13855">
    <property type="entry name" value="LRR_8"/>
    <property type="match status" value="1"/>
</dbReference>
<proteinExistence type="predicted"/>
<dbReference type="InterPro" id="IPR032675">
    <property type="entry name" value="LRR_dom_sf"/>
</dbReference>
<feature type="chain" id="PRO_5040107154" evidence="4">
    <location>
        <begin position="22"/>
        <end position="286"/>
    </location>
</feature>
<feature type="transmembrane region" description="Helical" evidence="3">
    <location>
        <begin position="238"/>
        <end position="257"/>
    </location>
</feature>
<dbReference type="Pfam" id="PF00560">
    <property type="entry name" value="LRR_1"/>
    <property type="match status" value="2"/>
</dbReference>
<keyword evidence="1" id="KW-0433">Leucine-rich repeat</keyword>
<evidence type="ECO:0000256" key="2">
    <source>
        <dbReference type="ARBA" id="ARBA00022737"/>
    </source>
</evidence>
<organism evidence="5 6">
    <name type="scientific">Acanthoscelides obtectus</name>
    <name type="common">Bean weevil</name>
    <name type="synonym">Bruchus obtectus</name>
    <dbReference type="NCBI Taxonomy" id="200917"/>
    <lineage>
        <taxon>Eukaryota</taxon>
        <taxon>Metazoa</taxon>
        <taxon>Ecdysozoa</taxon>
        <taxon>Arthropoda</taxon>
        <taxon>Hexapoda</taxon>
        <taxon>Insecta</taxon>
        <taxon>Pterygota</taxon>
        <taxon>Neoptera</taxon>
        <taxon>Endopterygota</taxon>
        <taxon>Coleoptera</taxon>
        <taxon>Polyphaga</taxon>
        <taxon>Cucujiformia</taxon>
        <taxon>Chrysomeloidea</taxon>
        <taxon>Chrysomelidae</taxon>
        <taxon>Bruchinae</taxon>
        <taxon>Bruchini</taxon>
        <taxon>Acanthoscelides</taxon>
    </lineage>
</organism>
<evidence type="ECO:0000313" key="6">
    <source>
        <dbReference type="Proteomes" id="UP001152888"/>
    </source>
</evidence>
<dbReference type="PANTHER" id="PTHR45712:SF22">
    <property type="entry name" value="INSULIN-LIKE GROWTH FACTOR-BINDING PROTEIN COMPLEX ACID LABILE SUBUNIT"/>
    <property type="match status" value="1"/>
</dbReference>
<dbReference type="PANTHER" id="PTHR45712">
    <property type="entry name" value="AGAP008170-PA"/>
    <property type="match status" value="1"/>
</dbReference>
<keyword evidence="3" id="KW-0812">Transmembrane</keyword>
<dbReference type="PRINTS" id="PR00019">
    <property type="entry name" value="LEURICHRPT"/>
</dbReference>
<gene>
    <name evidence="5" type="ORF">ACAOBT_LOCUS14977</name>
</gene>
<keyword evidence="6" id="KW-1185">Reference proteome</keyword>
<evidence type="ECO:0000313" key="5">
    <source>
        <dbReference type="EMBL" id="CAH1982377.1"/>
    </source>
</evidence>
<keyword evidence="4" id="KW-0732">Signal</keyword>
<evidence type="ECO:0000256" key="3">
    <source>
        <dbReference type="SAM" id="Phobius"/>
    </source>
</evidence>
<name>A0A9P0KXJ5_ACAOB</name>